<dbReference type="SUPFAM" id="SSF51445">
    <property type="entry name" value="(Trans)glycosidases"/>
    <property type="match status" value="1"/>
</dbReference>
<dbReference type="PANTHER" id="PTHR36183">
    <property type="entry name" value="BETA-GLUCURONIDASE"/>
    <property type="match status" value="1"/>
</dbReference>
<dbReference type="STRING" id="1331196.A0A1B9J386"/>
<organism evidence="3 4">
    <name type="scientific">Kwoniella mangroviensis CBS 10435</name>
    <dbReference type="NCBI Taxonomy" id="1331196"/>
    <lineage>
        <taxon>Eukaryota</taxon>
        <taxon>Fungi</taxon>
        <taxon>Dikarya</taxon>
        <taxon>Basidiomycota</taxon>
        <taxon>Agaricomycotina</taxon>
        <taxon>Tremellomycetes</taxon>
        <taxon>Tremellales</taxon>
        <taxon>Cryptococcaceae</taxon>
        <taxon>Kwoniella</taxon>
    </lineage>
</organism>
<dbReference type="InterPro" id="IPR031728">
    <property type="entry name" value="GlcAase_C"/>
</dbReference>
<feature type="domain" description="Beta-glucuronidase C-terminal" evidence="2">
    <location>
        <begin position="382"/>
        <end position="490"/>
    </location>
</feature>
<proteinExistence type="predicted"/>
<reference evidence="4" key="2">
    <citation type="submission" date="2013-12" db="EMBL/GenBank/DDBJ databases">
        <title>Evolution of pathogenesis and genome organization in the Tremellales.</title>
        <authorList>
            <person name="Cuomo C."/>
            <person name="Litvintseva A."/>
            <person name="Heitman J."/>
            <person name="Chen Y."/>
            <person name="Sun S."/>
            <person name="Springer D."/>
            <person name="Dromer F."/>
            <person name="Young S."/>
            <person name="Zeng Q."/>
            <person name="Chapman S."/>
            <person name="Gujja S."/>
            <person name="Saif S."/>
            <person name="Birren B."/>
        </authorList>
    </citation>
    <scope>NUCLEOTIDE SEQUENCE [LARGE SCALE GENOMIC DNA]</scope>
    <source>
        <strain evidence="4">CBS 10435</strain>
    </source>
</reference>
<gene>
    <name evidence="3" type="ORF">L486_01898</name>
</gene>
<reference evidence="3 4" key="1">
    <citation type="submission" date="2013-07" db="EMBL/GenBank/DDBJ databases">
        <title>The Genome Sequence of Kwoniella mangroviensis CBS10435.</title>
        <authorList>
            <consortium name="The Broad Institute Genome Sequencing Platform"/>
            <person name="Cuomo C."/>
            <person name="Litvintseva A."/>
            <person name="Chen Y."/>
            <person name="Heitman J."/>
            <person name="Sun S."/>
            <person name="Springer D."/>
            <person name="Dromer F."/>
            <person name="Young S.K."/>
            <person name="Zeng Q."/>
            <person name="Gargeya S."/>
            <person name="Fitzgerald M."/>
            <person name="Abouelleil A."/>
            <person name="Alvarado L."/>
            <person name="Berlin A.M."/>
            <person name="Chapman S.B."/>
            <person name="Dewar J."/>
            <person name="Goldberg J."/>
            <person name="Griggs A."/>
            <person name="Gujja S."/>
            <person name="Hansen M."/>
            <person name="Howarth C."/>
            <person name="Imamovic A."/>
            <person name="Larimer J."/>
            <person name="McCowan C."/>
            <person name="Murphy C."/>
            <person name="Pearson M."/>
            <person name="Priest M."/>
            <person name="Roberts A."/>
            <person name="Saif S."/>
            <person name="Shea T."/>
            <person name="Sykes S."/>
            <person name="Wortman J."/>
            <person name="Nusbaum C."/>
            <person name="Birren B."/>
        </authorList>
    </citation>
    <scope>NUCLEOTIDE SEQUENCE [LARGE SCALE GENOMIC DNA]</scope>
    <source>
        <strain evidence="3 4">CBS 10435</strain>
    </source>
</reference>
<sequence length="494" mass="52535">MLSKDLALLSLLLPLGVSSYVLPRDSTVKLDVTAGDKRPIYDAAPVGLSLEFFAFPGYVQDVASTSQCFANLDAASQSQTRVRIGGTTQDRALYDATLTSPAQFVIPTPGGAPLNLTYGPSFFDLAEGLKRPVVIGLNRRLNQLNNTIAAAKQAVKTVSGLFALELGNEPDLYTATDPIASNQSWTPALDAKIQIDWQKAVSSALDKDDIVEAGVFLQPPKFSVQELAPQEEGNDTLHIVKTFADHAYPQSACGGSKTDLATLMEHSRVKAFVDEFKPEVQAAVAVGKPIVFGETNSATCGGGGISPTFGAAIWLADYALQAVNLGYSRLYFHQGTIGNSPYSWWGATKVFSPYYGALFATEALSGMSSISALDNGTTSLAAYGLYAENENVPKKVVLINTDYYQNTTTTGRPSQTFSLSGLGNNLQSVNVKRLTAPYATSQQELGQVPTFGGVSYDNSTCNAVGDAKFEQAGVNNGTANVKVYSSEAVIVYIS</sequence>
<evidence type="ECO:0000313" key="3">
    <source>
        <dbReference type="EMBL" id="OCF62230.1"/>
    </source>
</evidence>
<dbReference type="Pfam" id="PF16862">
    <property type="entry name" value="Glyco_hydro_79C"/>
    <property type="match status" value="1"/>
</dbReference>
<dbReference type="Gene3D" id="2.60.40.1180">
    <property type="entry name" value="Golgi alpha-mannosidase II"/>
    <property type="match status" value="1"/>
</dbReference>
<feature type="signal peptide" evidence="1">
    <location>
        <begin position="1"/>
        <end position="19"/>
    </location>
</feature>
<dbReference type="PANTHER" id="PTHR36183:SF2">
    <property type="entry name" value="BETA-GLUCURONIDASE C-TERMINAL DOMAIN-CONTAINING PROTEIN"/>
    <property type="match status" value="1"/>
</dbReference>
<dbReference type="Gene3D" id="3.20.20.80">
    <property type="entry name" value="Glycosidases"/>
    <property type="match status" value="1"/>
</dbReference>
<evidence type="ECO:0000313" key="4">
    <source>
        <dbReference type="Proteomes" id="UP000092583"/>
    </source>
</evidence>
<evidence type="ECO:0000256" key="1">
    <source>
        <dbReference type="SAM" id="SignalP"/>
    </source>
</evidence>
<keyword evidence="1" id="KW-0732">Signal</keyword>
<dbReference type="Proteomes" id="UP000092583">
    <property type="component" value="Unassembled WGS sequence"/>
</dbReference>
<dbReference type="InterPro" id="IPR013780">
    <property type="entry name" value="Glyco_hydro_b"/>
</dbReference>
<name>A0A1B9J386_9TREE</name>
<dbReference type="InterPro" id="IPR052974">
    <property type="entry name" value="GH79_Enzymes"/>
</dbReference>
<evidence type="ECO:0000259" key="2">
    <source>
        <dbReference type="Pfam" id="PF16862"/>
    </source>
</evidence>
<keyword evidence="4" id="KW-1185">Reference proteome</keyword>
<dbReference type="AlphaFoldDB" id="A0A1B9J386"/>
<dbReference type="EMBL" id="KI669459">
    <property type="protein sequence ID" value="OCF62230.1"/>
    <property type="molecule type" value="Genomic_DNA"/>
</dbReference>
<protein>
    <recommendedName>
        <fullName evidence="2">Beta-glucuronidase C-terminal domain-containing protein</fullName>
    </recommendedName>
</protein>
<accession>A0A1B9J386</accession>
<dbReference type="OrthoDB" id="2831684at2759"/>
<dbReference type="InterPro" id="IPR017853">
    <property type="entry name" value="GH"/>
</dbReference>
<feature type="chain" id="PRO_5008629126" description="Beta-glucuronidase C-terminal domain-containing protein" evidence="1">
    <location>
        <begin position="20"/>
        <end position="494"/>
    </location>
</feature>